<organism evidence="1 2">
    <name type="scientific">Verruconis gallopava</name>
    <dbReference type="NCBI Taxonomy" id="253628"/>
    <lineage>
        <taxon>Eukaryota</taxon>
        <taxon>Fungi</taxon>
        <taxon>Dikarya</taxon>
        <taxon>Ascomycota</taxon>
        <taxon>Pezizomycotina</taxon>
        <taxon>Dothideomycetes</taxon>
        <taxon>Pleosporomycetidae</taxon>
        <taxon>Venturiales</taxon>
        <taxon>Sympoventuriaceae</taxon>
        <taxon>Verruconis</taxon>
    </lineage>
</organism>
<dbReference type="InterPro" id="IPR010323">
    <property type="entry name" value="DUF924"/>
</dbReference>
<gene>
    <name evidence="1" type="ORF">PV09_04414</name>
</gene>
<dbReference type="InParanoid" id="A0A0D2ACP6"/>
<keyword evidence="2" id="KW-1185">Reference proteome</keyword>
<evidence type="ECO:0000313" key="2">
    <source>
        <dbReference type="Proteomes" id="UP000053259"/>
    </source>
</evidence>
<dbReference type="VEuPathDB" id="FungiDB:PV09_04414"/>
<dbReference type="STRING" id="253628.A0A0D2ACP6"/>
<dbReference type="RefSeq" id="XP_016214547.1">
    <property type="nucleotide sequence ID" value="XM_016357755.1"/>
</dbReference>
<dbReference type="SUPFAM" id="SSF48452">
    <property type="entry name" value="TPR-like"/>
    <property type="match status" value="1"/>
</dbReference>
<dbReference type="Pfam" id="PF06041">
    <property type="entry name" value="DUF924"/>
    <property type="match status" value="1"/>
</dbReference>
<dbReference type="Gene3D" id="1.20.58.320">
    <property type="entry name" value="TPR-like"/>
    <property type="match status" value="1"/>
</dbReference>
<reference evidence="1 2" key="1">
    <citation type="submission" date="2015-01" db="EMBL/GenBank/DDBJ databases">
        <title>The Genome Sequence of Ochroconis gallopava CBS43764.</title>
        <authorList>
            <consortium name="The Broad Institute Genomics Platform"/>
            <person name="Cuomo C."/>
            <person name="de Hoog S."/>
            <person name="Gorbushina A."/>
            <person name="Stielow B."/>
            <person name="Teixiera M."/>
            <person name="Abouelleil A."/>
            <person name="Chapman S.B."/>
            <person name="Priest M."/>
            <person name="Young S.K."/>
            <person name="Wortman J."/>
            <person name="Nusbaum C."/>
            <person name="Birren B."/>
        </authorList>
    </citation>
    <scope>NUCLEOTIDE SEQUENCE [LARGE SCALE GENOMIC DNA]</scope>
    <source>
        <strain evidence="1 2">CBS 43764</strain>
    </source>
</reference>
<dbReference type="Gene3D" id="1.25.40.10">
    <property type="entry name" value="Tetratricopeptide repeat domain"/>
    <property type="match status" value="1"/>
</dbReference>
<evidence type="ECO:0008006" key="3">
    <source>
        <dbReference type="Google" id="ProtNLM"/>
    </source>
</evidence>
<accession>A0A0D2ACP6</accession>
<dbReference type="InterPro" id="IPR011990">
    <property type="entry name" value="TPR-like_helical_dom_sf"/>
</dbReference>
<protein>
    <recommendedName>
        <fullName evidence="3">DUF924-domain-containing protein</fullName>
    </recommendedName>
</protein>
<proteinExistence type="predicted"/>
<dbReference type="GeneID" id="27312387"/>
<name>A0A0D2ACP6_9PEZI</name>
<dbReference type="AlphaFoldDB" id="A0A0D2ACP6"/>
<dbReference type="EMBL" id="KN847540">
    <property type="protein sequence ID" value="KIW04678.1"/>
    <property type="molecule type" value="Genomic_DNA"/>
</dbReference>
<sequence>MAGMRQIIAQHRNVFTPSLYARLRTVWFGDLPWGARLADQACVERWFTAGPEAKARFDKLCDDEFGAAVRALSPANYPVKGLSDADIAAPFVEEIYGPGGVDEVGRVKTALSMMILLDQIPRNLYRSKETLRIVYEHYDRIALSLARHVSTATPRLDLHPSIRLSQPFRQWFYLPLMHSEDLEDHRLFSRILEGLAEEGRDDPDVVKSVEDSIKFEKLHVAILERFGRYPHRNACLGRDFTDEERKWLDEGGQRFGVAS</sequence>
<dbReference type="OrthoDB" id="414698at2759"/>
<dbReference type="Proteomes" id="UP000053259">
    <property type="component" value="Unassembled WGS sequence"/>
</dbReference>
<evidence type="ECO:0000313" key="1">
    <source>
        <dbReference type="EMBL" id="KIW04678.1"/>
    </source>
</evidence>
<dbReference type="HOGENOM" id="CLU_065010_0_1_1"/>